<reference evidence="1 2" key="1">
    <citation type="journal article" date="2011" name="J. Bacteriol.">
        <title>Genome sequence of 'Pedosphaera parvula' Ellin514, an aerobic Verrucomicrobial isolate from pasture soil.</title>
        <authorList>
            <person name="Kant R."/>
            <person name="van Passel M.W."/>
            <person name="Sangwan P."/>
            <person name="Palva A."/>
            <person name="Lucas S."/>
            <person name="Copeland A."/>
            <person name="Lapidus A."/>
            <person name="Glavina Del Rio T."/>
            <person name="Dalin E."/>
            <person name="Tice H."/>
            <person name="Bruce D."/>
            <person name="Goodwin L."/>
            <person name="Pitluck S."/>
            <person name="Chertkov O."/>
            <person name="Larimer F.W."/>
            <person name="Land M.L."/>
            <person name="Hauser L."/>
            <person name="Brettin T.S."/>
            <person name="Detter J.C."/>
            <person name="Han S."/>
            <person name="de Vos W.M."/>
            <person name="Janssen P.H."/>
            <person name="Smidt H."/>
        </authorList>
    </citation>
    <scope>NUCLEOTIDE SEQUENCE [LARGE SCALE GENOMIC DNA]</scope>
    <source>
        <strain evidence="1 2">Ellin514</strain>
    </source>
</reference>
<gene>
    <name evidence="1" type="ORF">Cflav_PD1650</name>
</gene>
<organism evidence="1 2">
    <name type="scientific">Pedosphaera parvula (strain Ellin514)</name>
    <dbReference type="NCBI Taxonomy" id="320771"/>
    <lineage>
        <taxon>Bacteria</taxon>
        <taxon>Pseudomonadati</taxon>
        <taxon>Verrucomicrobiota</taxon>
        <taxon>Pedosphaerae</taxon>
        <taxon>Pedosphaerales</taxon>
        <taxon>Pedosphaeraceae</taxon>
        <taxon>Pedosphaera</taxon>
    </lineage>
</organism>
<protein>
    <submittedName>
        <fullName evidence="1">Uncharacterized protein</fullName>
    </submittedName>
</protein>
<dbReference type="STRING" id="320771.Cflav_PD1650"/>
<dbReference type="AlphaFoldDB" id="B9XM30"/>
<comment type="caution">
    <text evidence="1">The sequence shown here is derived from an EMBL/GenBank/DDBJ whole genome shotgun (WGS) entry which is preliminary data.</text>
</comment>
<evidence type="ECO:0000313" key="2">
    <source>
        <dbReference type="Proteomes" id="UP000003688"/>
    </source>
</evidence>
<dbReference type="Proteomes" id="UP000003688">
    <property type="component" value="Unassembled WGS sequence"/>
</dbReference>
<dbReference type="RefSeq" id="WP_007416869.1">
    <property type="nucleotide sequence ID" value="NZ_ABOX02000032.1"/>
</dbReference>
<dbReference type="OrthoDB" id="4727422at2"/>
<keyword evidence="2" id="KW-1185">Reference proteome</keyword>
<evidence type="ECO:0000313" key="1">
    <source>
        <dbReference type="EMBL" id="EEF59158.1"/>
    </source>
</evidence>
<accession>B9XM30</accession>
<sequence precursor="true">MIDIATIRGRRKFLFLMWLAVMMLMGMVFQGQCRAEGAKLSEEDRKALEQVGNFHEVRAVTNLPPAIVALCVGEGGSLAERGGKWNATDLVTDESAPMHRLIWAMKGGNYYVVHFEAGGRGHNFHVLVAVMDKEDAKPRLAMDQVGFRKVKNYKAFVESLGQNELKEPPKSK</sequence>
<name>B9XM30_PEDPL</name>
<dbReference type="EMBL" id="ABOX02000032">
    <property type="protein sequence ID" value="EEF59158.1"/>
    <property type="molecule type" value="Genomic_DNA"/>
</dbReference>
<proteinExistence type="predicted"/>